<feature type="chain" id="PRO_5027055887" description="SCP domain-containing protein" evidence="1">
    <location>
        <begin position="22"/>
        <end position="499"/>
    </location>
</feature>
<evidence type="ECO:0000256" key="1">
    <source>
        <dbReference type="SAM" id="SignalP"/>
    </source>
</evidence>
<protein>
    <recommendedName>
        <fullName evidence="4">SCP domain-containing protein</fullName>
    </recommendedName>
</protein>
<evidence type="ECO:0000313" key="2">
    <source>
        <dbReference type="EMBL" id="QJQ07320.1"/>
    </source>
</evidence>
<reference evidence="2 3" key="1">
    <citation type="journal article" date="2019" name="Int. J. Syst. Evol. Microbiol.">
        <title>Undibacterium piscinae sp. nov., isolated from Korean shiner intestine.</title>
        <authorList>
            <person name="Lee S.Y."/>
            <person name="Kang W."/>
            <person name="Kim P.S."/>
            <person name="Kim H.S."/>
            <person name="Sung H."/>
            <person name="Shin N.R."/>
            <person name="Whon T.W."/>
            <person name="Yun J.H."/>
            <person name="Lee J.Y."/>
            <person name="Lee J.Y."/>
            <person name="Jung M.J."/>
            <person name="Jeong Y.S."/>
            <person name="Tak E.J."/>
            <person name="Han J.E."/>
            <person name="Hyun D.W."/>
            <person name="Kang M.S."/>
            <person name="Lee K.E."/>
            <person name="Lee B.H."/>
            <person name="Bae J.W."/>
        </authorList>
    </citation>
    <scope>NUCLEOTIDE SEQUENCE [LARGE SCALE GENOMIC DNA]</scope>
    <source>
        <strain evidence="2 3">S11R28</strain>
    </source>
</reference>
<gene>
    <name evidence="2" type="ORF">EJG51_017545</name>
</gene>
<name>A0A6M4A974_9BURK</name>
<organism evidence="2 3">
    <name type="scientific">Undibacterium piscinae</name>
    <dbReference type="NCBI Taxonomy" id="2495591"/>
    <lineage>
        <taxon>Bacteria</taxon>
        <taxon>Pseudomonadati</taxon>
        <taxon>Pseudomonadota</taxon>
        <taxon>Betaproteobacteria</taxon>
        <taxon>Burkholderiales</taxon>
        <taxon>Oxalobacteraceae</taxon>
        <taxon>Undibacterium</taxon>
    </lineage>
</organism>
<proteinExistence type="predicted"/>
<dbReference type="KEGG" id="upi:EJG51_017545"/>
<dbReference type="AlphaFoldDB" id="A0A6M4A974"/>
<dbReference type="EMBL" id="CP051152">
    <property type="protein sequence ID" value="QJQ07320.1"/>
    <property type="molecule type" value="Genomic_DNA"/>
</dbReference>
<dbReference type="PROSITE" id="PS51257">
    <property type="entry name" value="PROKAR_LIPOPROTEIN"/>
    <property type="match status" value="1"/>
</dbReference>
<evidence type="ECO:0000313" key="3">
    <source>
        <dbReference type="Proteomes" id="UP000274350"/>
    </source>
</evidence>
<dbReference type="Proteomes" id="UP000274350">
    <property type="component" value="Chromosome"/>
</dbReference>
<accession>A0A6M4A974</accession>
<sequence length="499" mass="53238">MKPNKLYLLPLTTLLSMLLTACGGGGGGDNGNASDTSMDQQIAANASNFFTPSVLLANLPDMPNDIASYASEPYNSYMNASAKGNDQASTKRPDIVKWYNAIRYADPKDLYHNFDGSAPVYAEVPNWTKGQYRMGILGKAYLSNHIDYYNLLRALFGGQRVFISGYKEVASQASSFSDLAGGHYPSKSTGEAAGMTGALFSAIYSGRSGSNLQGGVVNRNFNYAAATTLPRNSDLTSVWNEAASGNIAGLGHRAAFMYAAARDIGVGIVAGFHSWEVYGDGPASNNGGLLGAAAQQAIYDKWPRGPVPGGAMSWPSHGYFPFFVLNAANQGYSLSTQGAYFSTPAKGEIITLKMEYFVHAKDGDLSQLQNPVQSISVSAVAGQPNSGTGAINLLSGKPDYVNAEQIPNGASGAQYEQGGGYYFTASGSTIPFQWRMPQNWYNAMQADFKGLTPSFHTLRFTFSGSGAGFKVQKPFYMNPSVGAALVIQTSFFDIRKQAN</sequence>
<keyword evidence="3" id="KW-1185">Reference proteome</keyword>
<keyword evidence="1" id="KW-0732">Signal</keyword>
<feature type="signal peptide" evidence="1">
    <location>
        <begin position="1"/>
        <end position="21"/>
    </location>
</feature>
<evidence type="ECO:0008006" key="4">
    <source>
        <dbReference type="Google" id="ProtNLM"/>
    </source>
</evidence>
<dbReference type="OrthoDB" id="9805159at2"/>